<name>A0ABW8D3I8_9GAMM</name>
<feature type="transmembrane region" description="Helical" evidence="6">
    <location>
        <begin position="45"/>
        <end position="72"/>
    </location>
</feature>
<protein>
    <submittedName>
        <fullName evidence="8">MFS transporter</fullName>
    </submittedName>
</protein>
<keyword evidence="2" id="KW-1003">Cell membrane</keyword>
<reference evidence="8 9" key="1">
    <citation type="submission" date="2024-08" db="EMBL/GenBank/DDBJ databases">
        <title>Draft Genome Sequence of Legionella lytica strain DSB2004, Isolated From a Fire Sprinkler System.</title>
        <authorList>
            <person name="Everhart A.D."/>
            <person name="Kidane D.T."/>
            <person name="Farone A.L."/>
            <person name="Farone M.B."/>
        </authorList>
    </citation>
    <scope>NUCLEOTIDE SEQUENCE [LARGE SCALE GENOMIC DNA]</scope>
    <source>
        <strain evidence="8 9">DSB2004</strain>
    </source>
</reference>
<feature type="transmembrane region" description="Helical" evidence="6">
    <location>
        <begin position="135"/>
        <end position="162"/>
    </location>
</feature>
<feature type="transmembrane region" description="Helical" evidence="6">
    <location>
        <begin position="213"/>
        <end position="236"/>
    </location>
</feature>
<dbReference type="PANTHER" id="PTHR43124">
    <property type="entry name" value="PURINE EFFLUX PUMP PBUE"/>
    <property type="match status" value="1"/>
</dbReference>
<comment type="subcellular location">
    <subcellularLocation>
        <location evidence="1">Cell membrane</location>
        <topology evidence="1">Multi-pass membrane protein</topology>
    </subcellularLocation>
</comment>
<dbReference type="InterPro" id="IPR050189">
    <property type="entry name" value="MFS_Efflux_Transporters"/>
</dbReference>
<evidence type="ECO:0000313" key="9">
    <source>
        <dbReference type="Proteomes" id="UP001615550"/>
    </source>
</evidence>
<organism evidence="8 9">
    <name type="scientific">Legionella lytica</name>
    <dbReference type="NCBI Taxonomy" id="96232"/>
    <lineage>
        <taxon>Bacteria</taxon>
        <taxon>Pseudomonadati</taxon>
        <taxon>Pseudomonadota</taxon>
        <taxon>Gammaproteobacteria</taxon>
        <taxon>Legionellales</taxon>
        <taxon>Legionellaceae</taxon>
        <taxon>Legionella</taxon>
    </lineage>
</organism>
<keyword evidence="3 6" id="KW-0812">Transmembrane</keyword>
<keyword evidence="5 6" id="KW-0472">Membrane</keyword>
<dbReference type="Proteomes" id="UP001615550">
    <property type="component" value="Unassembled WGS sequence"/>
</dbReference>
<feature type="transmembrane region" description="Helical" evidence="6">
    <location>
        <begin position="12"/>
        <end position="39"/>
    </location>
</feature>
<feature type="transmembrane region" description="Helical" evidence="6">
    <location>
        <begin position="248"/>
        <end position="270"/>
    </location>
</feature>
<proteinExistence type="predicted"/>
<evidence type="ECO:0000259" key="7">
    <source>
        <dbReference type="PROSITE" id="PS50850"/>
    </source>
</evidence>
<dbReference type="RefSeq" id="WP_400185840.1">
    <property type="nucleotide sequence ID" value="NZ_JBGORX010000001.1"/>
</dbReference>
<comment type="caution">
    <text evidence="8">The sequence shown here is derived from an EMBL/GenBank/DDBJ whole genome shotgun (WGS) entry which is preliminary data.</text>
</comment>
<feature type="transmembrane region" description="Helical" evidence="6">
    <location>
        <begin position="102"/>
        <end position="123"/>
    </location>
</feature>
<dbReference type="PANTHER" id="PTHR43124:SF3">
    <property type="entry name" value="CHLORAMPHENICOL EFFLUX PUMP RV0191"/>
    <property type="match status" value="1"/>
</dbReference>
<dbReference type="InterPro" id="IPR020846">
    <property type="entry name" value="MFS_dom"/>
</dbReference>
<keyword evidence="9" id="KW-1185">Reference proteome</keyword>
<feature type="transmembrane region" description="Helical" evidence="6">
    <location>
        <begin position="380"/>
        <end position="400"/>
    </location>
</feature>
<feature type="transmembrane region" description="Helical" evidence="6">
    <location>
        <begin position="79"/>
        <end position="96"/>
    </location>
</feature>
<evidence type="ECO:0000256" key="6">
    <source>
        <dbReference type="SAM" id="Phobius"/>
    </source>
</evidence>
<dbReference type="EMBL" id="JBGORX010000001">
    <property type="protein sequence ID" value="MFJ1267260.1"/>
    <property type="molecule type" value="Genomic_DNA"/>
</dbReference>
<evidence type="ECO:0000256" key="5">
    <source>
        <dbReference type="ARBA" id="ARBA00023136"/>
    </source>
</evidence>
<dbReference type="SUPFAM" id="SSF103473">
    <property type="entry name" value="MFS general substrate transporter"/>
    <property type="match status" value="1"/>
</dbReference>
<evidence type="ECO:0000256" key="1">
    <source>
        <dbReference type="ARBA" id="ARBA00004651"/>
    </source>
</evidence>
<dbReference type="Pfam" id="PF07690">
    <property type="entry name" value="MFS_1"/>
    <property type="match status" value="1"/>
</dbReference>
<feature type="transmembrane region" description="Helical" evidence="6">
    <location>
        <begin position="338"/>
        <end position="360"/>
    </location>
</feature>
<dbReference type="Gene3D" id="1.20.1250.20">
    <property type="entry name" value="MFS general substrate transporter like domains"/>
    <property type="match status" value="2"/>
</dbReference>
<evidence type="ECO:0000256" key="3">
    <source>
        <dbReference type="ARBA" id="ARBA00022692"/>
    </source>
</evidence>
<accession>A0ABW8D3I8</accession>
<keyword evidence="4 6" id="KW-1133">Transmembrane helix</keyword>
<dbReference type="InterPro" id="IPR036259">
    <property type="entry name" value="MFS_trans_sf"/>
</dbReference>
<evidence type="ECO:0000313" key="8">
    <source>
        <dbReference type="EMBL" id="MFJ1267260.1"/>
    </source>
</evidence>
<feature type="transmembrane region" description="Helical" evidence="6">
    <location>
        <begin position="307"/>
        <end position="326"/>
    </location>
</feature>
<feature type="domain" description="Major facilitator superfamily (MFS) profile" evidence="7">
    <location>
        <begin position="13"/>
        <end position="405"/>
    </location>
</feature>
<sequence>MNTSPSQSSKSIIIWLVGVSFLLFQFFLQLSSGIVIGAIMHEQGISALTAGLLSSSFYYVYTSLQIPVGLLFDRYNTRTLLSVNALLCACGCFIFSMGHTLPVLFCGRLIIGAGSAFAFVGLTRVLRQNFALKQYAFMIGLSETLGFTVTVTGMVGMGALISQISWRYFIAIAGTVGIFIAGLCRMVIPSNKPEPQNQQQYNKQLALMLKDKLIWINGLFVGLEFSVITVFAAMWAVPFVQLKLHCDIKTASILTSMVLLGAGLSCPIYGWLSIILSRRKPLIHFSCLSTALLLLVVLYLPMQSTHLTGALLFLIGLLCGAYMLAFTISNELAPPESLSACTGFTNTLGMLSAPLMQPLIGYFLDYSSNHSGHYTLADYQFALLSVPIALVIASILSHYLPEKNSNGMENIQKDNPSLQKCPQA</sequence>
<gene>
    <name evidence="8" type="ORF">ACD661_01675</name>
</gene>
<feature type="transmembrane region" description="Helical" evidence="6">
    <location>
        <begin position="168"/>
        <end position="188"/>
    </location>
</feature>
<evidence type="ECO:0000256" key="4">
    <source>
        <dbReference type="ARBA" id="ARBA00022989"/>
    </source>
</evidence>
<feature type="transmembrane region" description="Helical" evidence="6">
    <location>
        <begin position="282"/>
        <end position="301"/>
    </location>
</feature>
<evidence type="ECO:0000256" key="2">
    <source>
        <dbReference type="ARBA" id="ARBA00022475"/>
    </source>
</evidence>
<dbReference type="PROSITE" id="PS50850">
    <property type="entry name" value="MFS"/>
    <property type="match status" value="1"/>
</dbReference>
<dbReference type="InterPro" id="IPR011701">
    <property type="entry name" value="MFS"/>
</dbReference>